<evidence type="ECO:0000256" key="4">
    <source>
        <dbReference type="ARBA" id="ARBA00022960"/>
    </source>
</evidence>
<dbReference type="Pfam" id="PF03734">
    <property type="entry name" value="YkuD"/>
    <property type="match status" value="1"/>
</dbReference>
<dbReference type="PANTHER" id="PTHR41533:SF2">
    <property type="entry name" value="BLR7131 PROTEIN"/>
    <property type="match status" value="1"/>
</dbReference>
<dbReference type="GO" id="GO:0071555">
    <property type="term" value="P:cell wall organization"/>
    <property type="evidence" value="ECO:0007669"/>
    <property type="project" value="UniProtKB-UniRule"/>
</dbReference>
<dbReference type="GO" id="GO:0008360">
    <property type="term" value="P:regulation of cell shape"/>
    <property type="evidence" value="ECO:0007669"/>
    <property type="project" value="UniProtKB-UniRule"/>
</dbReference>
<dbReference type="PROSITE" id="PS52029">
    <property type="entry name" value="LD_TPASE"/>
    <property type="match status" value="1"/>
</dbReference>
<dbReference type="InterPro" id="IPR052905">
    <property type="entry name" value="LD-transpeptidase_YkuD-like"/>
</dbReference>
<dbReference type="RefSeq" id="WP_087939001.1">
    <property type="nucleotide sequence ID" value="NZ_FNAC01000014.1"/>
</dbReference>
<dbReference type="UniPathway" id="UPA00219"/>
<evidence type="ECO:0000256" key="5">
    <source>
        <dbReference type="ARBA" id="ARBA00022984"/>
    </source>
</evidence>
<evidence type="ECO:0000256" key="3">
    <source>
        <dbReference type="ARBA" id="ARBA00022679"/>
    </source>
</evidence>
<accession>A0A1G6RYG1</accession>
<dbReference type="Proteomes" id="UP000199060">
    <property type="component" value="Unassembled WGS sequence"/>
</dbReference>
<evidence type="ECO:0000259" key="9">
    <source>
        <dbReference type="PROSITE" id="PS52029"/>
    </source>
</evidence>
<dbReference type="InterPro" id="IPR036366">
    <property type="entry name" value="PGBDSf"/>
</dbReference>
<dbReference type="InterPro" id="IPR002477">
    <property type="entry name" value="Peptidoglycan-bd-like"/>
</dbReference>
<dbReference type="Pfam" id="PF20142">
    <property type="entry name" value="Scaffold"/>
    <property type="match status" value="1"/>
</dbReference>
<evidence type="ECO:0000256" key="1">
    <source>
        <dbReference type="ARBA" id="ARBA00004752"/>
    </source>
</evidence>
<dbReference type="GO" id="GO:0004180">
    <property type="term" value="F:carboxypeptidase activity"/>
    <property type="evidence" value="ECO:0007669"/>
    <property type="project" value="UniProtKB-ARBA"/>
</dbReference>
<keyword evidence="5 7" id="KW-0573">Peptidoglycan synthesis</keyword>
<dbReference type="EMBL" id="FNAC01000014">
    <property type="protein sequence ID" value="SDD09461.1"/>
    <property type="molecule type" value="Genomic_DNA"/>
</dbReference>
<dbReference type="InterPro" id="IPR036365">
    <property type="entry name" value="PGBD-like_sf"/>
</dbReference>
<dbReference type="CDD" id="cd16913">
    <property type="entry name" value="YkuD_like"/>
    <property type="match status" value="1"/>
</dbReference>
<dbReference type="OrthoDB" id="9778545at2"/>
<feature type="active site" description="Nucleophile" evidence="7">
    <location>
        <position position="454"/>
    </location>
</feature>
<feature type="domain" description="L,D-TPase catalytic" evidence="9">
    <location>
        <begin position="307"/>
        <end position="482"/>
    </location>
</feature>
<dbReference type="Pfam" id="PF01471">
    <property type="entry name" value="PG_binding_1"/>
    <property type="match status" value="1"/>
</dbReference>
<evidence type="ECO:0000256" key="6">
    <source>
        <dbReference type="ARBA" id="ARBA00023316"/>
    </source>
</evidence>
<dbReference type="SUPFAM" id="SSF47090">
    <property type="entry name" value="PGBD-like"/>
    <property type="match status" value="1"/>
</dbReference>
<proteinExistence type="inferred from homology"/>
<evidence type="ECO:0000256" key="8">
    <source>
        <dbReference type="SAM" id="SignalP"/>
    </source>
</evidence>
<organism evidence="10 11">
    <name type="scientific">Algoriphagus faecimaris</name>
    <dbReference type="NCBI Taxonomy" id="686796"/>
    <lineage>
        <taxon>Bacteria</taxon>
        <taxon>Pseudomonadati</taxon>
        <taxon>Bacteroidota</taxon>
        <taxon>Cytophagia</taxon>
        <taxon>Cytophagales</taxon>
        <taxon>Cyclobacteriaceae</taxon>
        <taxon>Algoriphagus</taxon>
    </lineage>
</organism>
<gene>
    <name evidence="10" type="ORF">SAMN04488104_101494</name>
</gene>
<evidence type="ECO:0000256" key="7">
    <source>
        <dbReference type="PROSITE-ProRule" id="PRU01373"/>
    </source>
</evidence>
<keyword evidence="11" id="KW-1185">Reference proteome</keyword>
<dbReference type="GO" id="GO:0009252">
    <property type="term" value="P:peptidoglycan biosynthetic process"/>
    <property type="evidence" value="ECO:0007669"/>
    <property type="project" value="UniProtKB-UniPathway"/>
</dbReference>
<dbReference type="InterPro" id="IPR038063">
    <property type="entry name" value="Transpep_catalytic_dom"/>
</dbReference>
<evidence type="ECO:0000256" key="2">
    <source>
        <dbReference type="ARBA" id="ARBA00005992"/>
    </source>
</evidence>
<reference evidence="11" key="1">
    <citation type="submission" date="2016-10" db="EMBL/GenBank/DDBJ databases">
        <authorList>
            <person name="Varghese N."/>
            <person name="Submissions S."/>
        </authorList>
    </citation>
    <scope>NUCLEOTIDE SEQUENCE [LARGE SCALE GENOMIC DNA]</scope>
    <source>
        <strain evidence="11">DSM 23095</strain>
    </source>
</reference>
<evidence type="ECO:0000313" key="10">
    <source>
        <dbReference type="EMBL" id="SDD09461.1"/>
    </source>
</evidence>
<dbReference type="STRING" id="686796.SAMN04488104_101494"/>
<dbReference type="Gene3D" id="1.10.101.10">
    <property type="entry name" value="PGBD-like superfamily/PGBD"/>
    <property type="match status" value="1"/>
</dbReference>
<evidence type="ECO:0000313" key="11">
    <source>
        <dbReference type="Proteomes" id="UP000199060"/>
    </source>
</evidence>
<feature type="signal peptide" evidence="8">
    <location>
        <begin position="1"/>
        <end position="20"/>
    </location>
</feature>
<dbReference type="AlphaFoldDB" id="A0A1G6RYG1"/>
<comment type="similarity">
    <text evidence="2">Belongs to the YkuD family.</text>
</comment>
<keyword evidence="3" id="KW-0808">Transferase</keyword>
<dbReference type="Gene3D" id="2.40.440.10">
    <property type="entry name" value="L,D-transpeptidase catalytic domain-like"/>
    <property type="match status" value="1"/>
</dbReference>
<dbReference type="InterPro" id="IPR005490">
    <property type="entry name" value="LD_TPept_cat_dom"/>
</dbReference>
<dbReference type="PANTHER" id="PTHR41533">
    <property type="entry name" value="L,D-TRANSPEPTIDASE HI_1667-RELATED"/>
    <property type="match status" value="1"/>
</dbReference>
<dbReference type="GO" id="GO:0016740">
    <property type="term" value="F:transferase activity"/>
    <property type="evidence" value="ECO:0007669"/>
    <property type="project" value="UniProtKB-KW"/>
</dbReference>
<comment type="pathway">
    <text evidence="1 7">Cell wall biogenesis; peptidoglycan biosynthesis.</text>
</comment>
<keyword evidence="6 7" id="KW-0961">Cell wall biogenesis/degradation</keyword>
<feature type="active site" description="Proton donor/acceptor" evidence="7">
    <location>
        <position position="435"/>
    </location>
</feature>
<name>A0A1G6RYG1_9BACT</name>
<sequence>MRLFLLFCIGFSLLATFSFSQTEKEGLTHFLERKKQTLSPKEHALVYSFYEERNFQLIWITDTQPNQLAFDLKESIAQIRFDGLNPEEYELSEIDRLFQQFLDRKTPPNQKDLLELEGLLTLSFYRLIDHLKFGKVDPAELSGIWDLKKQREPAVILDFLKRVTGFWYLSNLLEEARPSLSAYAAGRKTMMELELELLHAAEEWDEIRLDKVLKLGDRHPKVPLIDQRLRKLGFGFYSWLDSIPDLYDSSMWQAVRRLQVDFGLEDDGIIGKNTLTALNASPKTKMQQLAVNLERMRWIPEGMLEGEKVLVNIPDFKMAYLDGADTLFSSDVIVGTVRNKTPIFSAELSHLIFSPYWNVPNSITRNEIVPAVRRDPSYLTRNRMEIISAGRVVNPSAVDWNSRSFPYWIRQQPGPHNSLGLVKFMFPNSHHIYLHDTPAKQLFFRQNRAFSHGCIRMKKPLEFALFLLREQPEWTEEKVRTAMTQTVETEVRLSQKIPVWIMYFTYWSDDQGKALFKNDIYGLDEQLWQKLQE</sequence>
<feature type="chain" id="PRO_5011523093" evidence="8">
    <location>
        <begin position="21"/>
        <end position="533"/>
    </location>
</feature>
<keyword evidence="8" id="KW-0732">Signal</keyword>
<dbReference type="InterPro" id="IPR045380">
    <property type="entry name" value="LD_TPept_scaffold_dom"/>
</dbReference>
<protein>
    <submittedName>
        <fullName evidence="10">Murein L,D-transpeptidase YcbB/YkuD</fullName>
    </submittedName>
</protein>
<keyword evidence="4 7" id="KW-0133">Cell shape</keyword>
<dbReference type="SUPFAM" id="SSF141523">
    <property type="entry name" value="L,D-transpeptidase catalytic domain-like"/>
    <property type="match status" value="1"/>
</dbReference>